<accession>D5WPN3</accession>
<dbReference type="AlphaFoldDB" id="D5WPN3"/>
<dbReference type="KEGG" id="bts:Btus_1582"/>
<sequence>MRPGRLVGMAFLRVTTPAVATKSVSFFSNFSRTRPLYVCGAGVIMKLCY</sequence>
<evidence type="ECO:0000313" key="2">
    <source>
        <dbReference type="Proteomes" id="UP000002368"/>
    </source>
</evidence>
<organism evidence="1 2">
    <name type="scientific">Kyrpidia tusciae (strain DSM 2912 / NBRC 15312 / T2)</name>
    <name type="common">Bacillus tusciae</name>
    <dbReference type="NCBI Taxonomy" id="562970"/>
    <lineage>
        <taxon>Bacteria</taxon>
        <taxon>Bacillati</taxon>
        <taxon>Bacillota</taxon>
        <taxon>Bacilli</taxon>
        <taxon>Bacillales</taxon>
        <taxon>Alicyclobacillaceae</taxon>
        <taxon>Kyrpidia</taxon>
    </lineage>
</organism>
<gene>
    <name evidence="1" type="ordered locus">Btus_1582</name>
</gene>
<dbReference type="STRING" id="562970.Btus_1582"/>
<dbReference type="Proteomes" id="UP000002368">
    <property type="component" value="Chromosome"/>
</dbReference>
<proteinExistence type="predicted"/>
<dbReference type="HOGENOM" id="CLU_3136847_0_0_9"/>
<evidence type="ECO:0000313" key="1">
    <source>
        <dbReference type="EMBL" id="ADG06292.1"/>
    </source>
</evidence>
<name>D5WPN3_KYRT2</name>
<dbReference type="EMBL" id="CP002017">
    <property type="protein sequence ID" value="ADG06292.1"/>
    <property type="molecule type" value="Genomic_DNA"/>
</dbReference>
<reference evidence="1 2" key="1">
    <citation type="journal article" date="2011" name="Stand. Genomic Sci.">
        <title>Complete genome sequence of the thermophilic, hydrogen-oxidizing Bacillus tusciae type strain (T2) and reclassification in the new genus, Kyrpidia gen. nov. as Kyrpidia tusciae comb. nov. and emendation of the family Alicyclobacillaceae da Costa and Rainey, 2010.</title>
        <authorList>
            <person name="Klenk H.P."/>
            <person name="Lapidus A."/>
            <person name="Chertkov O."/>
            <person name="Copeland A."/>
            <person name="Del Rio T.G."/>
            <person name="Nolan M."/>
            <person name="Lucas S."/>
            <person name="Chen F."/>
            <person name="Tice H."/>
            <person name="Cheng J.F."/>
            <person name="Han C."/>
            <person name="Bruce D."/>
            <person name="Goodwin L."/>
            <person name="Pitluck S."/>
            <person name="Pati A."/>
            <person name="Ivanova N."/>
            <person name="Mavromatis K."/>
            <person name="Daum C."/>
            <person name="Chen A."/>
            <person name="Palaniappan K."/>
            <person name="Chang Y.J."/>
            <person name="Land M."/>
            <person name="Hauser L."/>
            <person name="Jeffries C.D."/>
            <person name="Detter J.C."/>
            <person name="Rohde M."/>
            <person name="Abt B."/>
            <person name="Pukall R."/>
            <person name="Goker M."/>
            <person name="Bristow J."/>
            <person name="Markowitz V."/>
            <person name="Hugenholtz P."/>
            <person name="Eisen J.A."/>
        </authorList>
    </citation>
    <scope>NUCLEOTIDE SEQUENCE [LARGE SCALE GENOMIC DNA]</scope>
    <source>
        <strain evidence="1 2">DSM 2912</strain>
    </source>
</reference>
<protein>
    <submittedName>
        <fullName evidence="1">Uncharacterized protein</fullName>
    </submittedName>
</protein>
<keyword evidence="2" id="KW-1185">Reference proteome</keyword>